<evidence type="ECO:0000256" key="1">
    <source>
        <dbReference type="ARBA" id="ARBA00004202"/>
    </source>
</evidence>
<reference evidence="13" key="1">
    <citation type="journal article" date="2021" name="PeerJ">
        <title>Extensive microbial diversity within the chicken gut microbiome revealed by metagenomics and culture.</title>
        <authorList>
            <person name="Gilroy R."/>
            <person name="Ravi A."/>
            <person name="Getino M."/>
            <person name="Pursley I."/>
            <person name="Horton D.L."/>
            <person name="Alikhan N.F."/>
            <person name="Baker D."/>
            <person name="Gharbi K."/>
            <person name="Hall N."/>
            <person name="Watson M."/>
            <person name="Adriaenssens E.M."/>
            <person name="Foster-Nyarko E."/>
            <person name="Jarju S."/>
            <person name="Secka A."/>
            <person name="Antonio M."/>
            <person name="Oren A."/>
            <person name="Chaudhuri R.R."/>
            <person name="La Ragione R."/>
            <person name="Hildebrand F."/>
            <person name="Pallen M.J."/>
        </authorList>
    </citation>
    <scope>NUCLEOTIDE SEQUENCE</scope>
    <source>
        <strain evidence="13">CHK192-9172</strain>
    </source>
</reference>
<evidence type="ECO:0000256" key="2">
    <source>
        <dbReference type="ARBA" id="ARBA00005712"/>
    </source>
</evidence>
<gene>
    <name evidence="9 13" type="primary">atpC</name>
    <name evidence="13" type="ORF">IAA08_11665</name>
</gene>
<keyword evidence="3 9" id="KW-0813">Transport</keyword>
<dbReference type="Gene3D" id="2.60.15.10">
    <property type="entry name" value="F0F1 ATP synthase delta/epsilon subunit, N-terminal"/>
    <property type="match status" value="1"/>
</dbReference>
<dbReference type="EMBL" id="DXCH01000310">
    <property type="protein sequence ID" value="HIZ08576.1"/>
    <property type="molecule type" value="Genomic_DNA"/>
</dbReference>
<dbReference type="InterPro" id="IPR001469">
    <property type="entry name" value="ATP_synth_F1_dsu/esu"/>
</dbReference>
<keyword evidence="9" id="KW-0375">Hydrogen ion transport</keyword>
<comment type="similarity">
    <text evidence="2 9 10">Belongs to the ATPase epsilon chain family.</text>
</comment>
<evidence type="ECO:0000256" key="3">
    <source>
        <dbReference type="ARBA" id="ARBA00022448"/>
    </source>
</evidence>
<dbReference type="GO" id="GO:0005524">
    <property type="term" value="F:ATP binding"/>
    <property type="evidence" value="ECO:0007669"/>
    <property type="project" value="UniProtKB-UniRule"/>
</dbReference>
<dbReference type="PANTHER" id="PTHR13822">
    <property type="entry name" value="ATP SYNTHASE DELTA/EPSILON CHAIN"/>
    <property type="match status" value="1"/>
</dbReference>
<feature type="domain" description="ATP synthase epsilon subunit C-terminal" evidence="11">
    <location>
        <begin position="87"/>
        <end position="131"/>
    </location>
</feature>
<dbReference type="InterPro" id="IPR036794">
    <property type="entry name" value="ATP_F1_dsu/esu_C_sf"/>
</dbReference>
<dbReference type="SUPFAM" id="SSF46604">
    <property type="entry name" value="Epsilon subunit of F1F0-ATP synthase C-terminal domain"/>
    <property type="match status" value="1"/>
</dbReference>
<organism evidence="13 14">
    <name type="scientific">Candidatus Eubacterium avistercoris</name>
    <dbReference type="NCBI Taxonomy" id="2838567"/>
    <lineage>
        <taxon>Bacteria</taxon>
        <taxon>Bacillati</taxon>
        <taxon>Bacillota</taxon>
        <taxon>Clostridia</taxon>
        <taxon>Eubacteriales</taxon>
        <taxon>Eubacteriaceae</taxon>
        <taxon>Eubacterium</taxon>
    </lineage>
</organism>
<dbReference type="InterPro" id="IPR020547">
    <property type="entry name" value="ATP_synth_F1_esu_C"/>
</dbReference>
<sequence>MNTFDLKVIACDKVFYEGPSSVLVVPALDGELAVLANHENMVVAVKAGELRFKDEKEQWREAVNGIGFVQIMANKVTVLVDTVERPEDIDIARAKAAEERAKERLRQKQSLQEYHRSQASLARAMARLRAASKYKKI</sequence>
<proteinExistence type="inferred from homology"/>
<keyword evidence="7 9" id="KW-0139">CF(1)</keyword>
<comment type="caution">
    <text evidence="13">The sequence shown here is derived from an EMBL/GenBank/DDBJ whole genome shotgun (WGS) entry which is preliminary data.</text>
</comment>
<accession>A0A9D2IHB1</accession>
<keyword evidence="6 9" id="KW-0472">Membrane</keyword>
<dbReference type="Pfam" id="PF02823">
    <property type="entry name" value="ATP-synt_DE_N"/>
    <property type="match status" value="1"/>
</dbReference>
<evidence type="ECO:0000256" key="10">
    <source>
        <dbReference type="RuleBase" id="RU003656"/>
    </source>
</evidence>
<dbReference type="GO" id="GO:0045259">
    <property type="term" value="C:proton-transporting ATP synthase complex"/>
    <property type="evidence" value="ECO:0007669"/>
    <property type="project" value="UniProtKB-KW"/>
</dbReference>
<comment type="function">
    <text evidence="9">Produces ATP from ADP in the presence of a proton gradient across the membrane.</text>
</comment>
<dbReference type="GO" id="GO:0046933">
    <property type="term" value="F:proton-transporting ATP synthase activity, rotational mechanism"/>
    <property type="evidence" value="ECO:0007669"/>
    <property type="project" value="UniProtKB-UniRule"/>
</dbReference>
<dbReference type="CDD" id="cd12152">
    <property type="entry name" value="F1-ATPase_delta"/>
    <property type="match status" value="1"/>
</dbReference>
<dbReference type="SUPFAM" id="SSF51344">
    <property type="entry name" value="Epsilon subunit of F1F0-ATP synthase N-terminal domain"/>
    <property type="match status" value="1"/>
</dbReference>
<keyword evidence="8 9" id="KW-0066">ATP synthesis</keyword>
<dbReference type="InterPro" id="IPR036771">
    <property type="entry name" value="ATPsynth_dsu/esu_N"/>
</dbReference>
<dbReference type="GO" id="GO:0005886">
    <property type="term" value="C:plasma membrane"/>
    <property type="evidence" value="ECO:0007669"/>
    <property type="project" value="UniProtKB-SubCell"/>
</dbReference>
<dbReference type="HAMAP" id="MF_00530">
    <property type="entry name" value="ATP_synth_epsil_bac"/>
    <property type="match status" value="1"/>
</dbReference>
<evidence type="ECO:0000256" key="9">
    <source>
        <dbReference type="HAMAP-Rule" id="MF_00530"/>
    </source>
</evidence>
<dbReference type="NCBIfam" id="TIGR01216">
    <property type="entry name" value="ATP_synt_epsi"/>
    <property type="match status" value="1"/>
</dbReference>
<protein>
    <recommendedName>
        <fullName evidence="9">ATP synthase epsilon chain</fullName>
    </recommendedName>
    <alternativeName>
        <fullName evidence="9">ATP synthase F1 sector epsilon subunit</fullName>
    </alternativeName>
    <alternativeName>
        <fullName evidence="9">F-ATPase epsilon subunit</fullName>
    </alternativeName>
</protein>
<reference evidence="13" key="2">
    <citation type="submission" date="2021-04" db="EMBL/GenBank/DDBJ databases">
        <authorList>
            <person name="Gilroy R."/>
        </authorList>
    </citation>
    <scope>NUCLEOTIDE SEQUENCE</scope>
    <source>
        <strain evidence="13">CHK192-9172</strain>
    </source>
</reference>
<comment type="subunit">
    <text evidence="9 10">F-type ATPases have 2 components, CF(1) - the catalytic core - and CF(0) - the membrane proton channel. CF(1) has five subunits: alpha(3), beta(3), gamma(1), delta(1), epsilon(1). CF(0) has three main subunits: a, b and c.</text>
</comment>
<keyword evidence="4 9" id="KW-1003">Cell membrane</keyword>
<evidence type="ECO:0000259" key="12">
    <source>
        <dbReference type="Pfam" id="PF02823"/>
    </source>
</evidence>
<evidence type="ECO:0000256" key="7">
    <source>
        <dbReference type="ARBA" id="ARBA00023196"/>
    </source>
</evidence>
<evidence type="ECO:0000256" key="5">
    <source>
        <dbReference type="ARBA" id="ARBA00023065"/>
    </source>
</evidence>
<dbReference type="AlphaFoldDB" id="A0A9D2IHB1"/>
<evidence type="ECO:0000256" key="6">
    <source>
        <dbReference type="ARBA" id="ARBA00023136"/>
    </source>
</evidence>
<evidence type="ECO:0000313" key="14">
    <source>
        <dbReference type="Proteomes" id="UP000824024"/>
    </source>
</evidence>
<dbReference type="Pfam" id="PF00401">
    <property type="entry name" value="ATP-synt_DE"/>
    <property type="match status" value="1"/>
</dbReference>
<evidence type="ECO:0000256" key="8">
    <source>
        <dbReference type="ARBA" id="ARBA00023310"/>
    </source>
</evidence>
<evidence type="ECO:0000256" key="4">
    <source>
        <dbReference type="ARBA" id="ARBA00022475"/>
    </source>
</evidence>
<keyword evidence="5 9" id="KW-0406">Ion transport</keyword>
<comment type="subcellular location">
    <subcellularLocation>
        <location evidence="1 9">Cell membrane</location>
        <topology evidence="1 9">Peripheral membrane protein</topology>
    </subcellularLocation>
</comment>
<name>A0A9D2IHB1_9FIRM</name>
<dbReference type="InterPro" id="IPR020546">
    <property type="entry name" value="ATP_synth_F1_dsu/esu_N"/>
</dbReference>
<dbReference type="Gene3D" id="1.20.5.440">
    <property type="entry name" value="ATP synthase delta/epsilon subunit, C-terminal domain"/>
    <property type="match status" value="1"/>
</dbReference>
<dbReference type="PANTHER" id="PTHR13822:SF10">
    <property type="entry name" value="ATP SYNTHASE EPSILON CHAIN, CHLOROPLASTIC"/>
    <property type="match status" value="1"/>
</dbReference>
<evidence type="ECO:0000259" key="11">
    <source>
        <dbReference type="Pfam" id="PF00401"/>
    </source>
</evidence>
<evidence type="ECO:0000313" key="13">
    <source>
        <dbReference type="EMBL" id="HIZ08576.1"/>
    </source>
</evidence>
<dbReference type="Proteomes" id="UP000824024">
    <property type="component" value="Unassembled WGS sequence"/>
</dbReference>
<feature type="domain" description="ATP synthase F1 complex delta/epsilon subunit N-terminal" evidence="12">
    <location>
        <begin position="4"/>
        <end position="82"/>
    </location>
</feature>